<dbReference type="InterPro" id="IPR036220">
    <property type="entry name" value="UDP-Glc/GDP-Man_DH_C_sf"/>
</dbReference>
<evidence type="ECO:0000256" key="4">
    <source>
        <dbReference type="ARBA" id="ARBA00023002"/>
    </source>
</evidence>
<comment type="similarity">
    <text evidence="2 7">Belongs to the UDP-glucose/GDP-mannose dehydrogenase family.</text>
</comment>
<dbReference type="EC" id="1.1.1.22" evidence="3 7"/>
<evidence type="ECO:0000256" key="2">
    <source>
        <dbReference type="ARBA" id="ARBA00006601"/>
    </source>
</evidence>
<organism evidence="10 11">
    <name type="scientific">Thermostichus vulcanus str. 'Rupite'</name>
    <dbReference type="NCBI Taxonomy" id="2813851"/>
    <lineage>
        <taxon>Bacteria</taxon>
        <taxon>Bacillati</taxon>
        <taxon>Cyanobacteriota</taxon>
        <taxon>Cyanophyceae</taxon>
        <taxon>Thermostichales</taxon>
        <taxon>Thermostichaceae</taxon>
        <taxon>Thermostichus</taxon>
    </lineage>
</organism>
<dbReference type="Pfam" id="PF03721">
    <property type="entry name" value="UDPG_MGDP_dh_N"/>
    <property type="match status" value="2"/>
</dbReference>
<sequence>MRVAVIGTGYVGLVTGACLAHLGHHVICVDNNPAKIEGLQRGRLPIYEPGLEDLVREGSASGLLQFTTDLRTGIQNSQVVFIAVGTPALPSGDPDLRYVEAVAREIGQQLDEQYRVIVNKSTVPIGSGDWVRMIILDGAAETAKQRLSSPEEGKVEVLSERDPDGELGGVVTQGLRPASASSESCWMPQFDVVSNPEFLREGSAIHDTFNPDRIVVGSESPRAIQIMRELYEPILSRQKGLSGDPVPWVVTDLASAEMIKYAANAFLATKISFINEIANICERTGADVTQVADGIGLDKRIGRAFLNAGLGWGGSCFPKDVAALIQTAADYGYEARLLRATVEVNQQQRQRLVEKLQQALKVLKGKTIGLLGLTFKPNTDDMRDAPSLSLIEHLHKLGAKVKAYDPIVSGSGIREGLAHVVVETDVLRLAQDCDALVLVTEWQEFQSLDYSHLAGLMRRPLLIDARNCLDRQALRQAGMTVLGIGW</sequence>
<dbReference type="InterPro" id="IPR014027">
    <property type="entry name" value="UDP-Glc/GDP-Man_DH_C"/>
</dbReference>
<dbReference type="InterPro" id="IPR008927">
    <property type="entry name" value="6-PGluconate_DH-like_C_sf"/>
</dbReference>
<dbReference type="InterPro" id="IPR028357">
    <property type="entry name" value="UDPglc_DH_bac"/>
</dbReference>
<dbReference type="Pfam" id="PF03720">
    <property type="entry name" value="UDPG_MGDP_dh_C"/>
    <property type="match status" value="1"/>
</dbReference>
<proteinExistence type="inferred from homology"/>
<dbReference type="PIRSF" id="PIRSF500134">
    <property type="entry name" value="UDPglc_DH_bac"/>
    <property type="match status" value="1"/>
</dbReference>
<dbReference type="RefSeq" id="WP_244349102.1">
    <property type="nucleotide sequence ID" value="NZ_JAFIRA010000004.1"/>
</dbReference>
<reference evidence="10" key="1">
    <citation type="submission" date="2021-02" db="EMBL/GenBank/DDBJ databases">
        <title>The CRISPR/cas machinery reduction and long-range gene transfer in the hot spring cyanobacterium Synechococcus.</title>
        <authorList>
            <person name="Dvorak P."/>
            <person name="Jahodarova E."/>
            <person name="Hasler P."/>
            <person name="Poulickova A."/>
        </authorList>
    </citation>
    <scope>NUCLEOTIDE SEQUENCE</scope>
    <source>
        <strain evidence="10">Rupite</strain>
    </source>
</reference>
<dbReference type="SUPFAM" id="SSF51735">
    <property type="entry name" value="NAD(P)-binding Rossmann-fold domains"/>
    <property type="match status" value="1"/>
</dbReference>
<evidence type="ECO:0000259" key="9">
    <source>
        <dbReference type="SMART" id="SM00984"/>
    </source>
</evidence>
<dbReference type="EMBL" id="JAFIRA010000004">
    <property type="protein sequence ID" value="MCJ2541895.1"/>
    <property type="molecule type" value="Genomic_DNA"/>
</dbReference>
<accession>A0ABT0C7Y6</accession>
<evidence type="ECO:0000256" key="1">
    <source>
        <dbReference type="ARBA" id="ARBA00004701"/>
    </source>
</evidence>
<feature type="domain" description="UDP-glucose/GDP-mannose dehydrogenase C-terminal" evidence="9">
    <location>
        <begin position="369"/>
        <end position="471"/>
    </location>
</feature>
<dbReference type="Gene3D" id="1.20.5.100">
    <property type="entry name" value="Cytochrome c1, transmembrane anchor, C-terminal"/>
    <property type="match status" value="1"/>
</dbReference>
<dbReference type="PROSITE" id="PS51257">
    <property type="entry name" value="PROKAR_LIPOPROTEIN"/>
    <property type="match status" value="1"/>
</dbReference>
<evidence type="ECO:0000256" key="7">
    <source>
        <dbReference type="PIRNR" id="PIRNR000124"/>
    </source>
</evidence>
<comment type="caution">
    <text evidence="10">The sequence shown here is derived from an EMBL/GenBank/DDBJ whole genome shotgun (WGS) entry which is preliminary data.</text>
</comment>
<evidence type="ECO:0000256" key="3">
    <source>
        <dbReference type="ARBA" id="ARBA00012954"/>
    </source>
</evidence>
<dbReference type="NCBIfam" id="TIGR03026">
    <property type="entry name" value="NDP-sugDHase"/>
    <property type="match status" value="1"/>
</dbReference>
<dbReference type="InterPro" id="IPR001732">
    <property type="entry name" value="UDP-Glc/GDP-Man_DH_N"/>
</dbReference>
<keyword evidence="5 7" id="KW-0520">NAD</keyword>
<keyword evidence="11" id="KW-1185">Reference proteome</keyword>
<dbReference type="PIRSF" id="PIRSF000124">
    <property type="entry name" value="UDPglc_GDPman_dh"/>
    <property type="match status" value="1"/>
</dbReference>
<dbReference type="PANTHER" id="PTHR43750">
    <property type="entry name" value="UDP-GLUCOSE 6-DEHYDROGENASE TUAD"/>
    <property type="match status" value="1"/>
</dbReference>
<evidence type="ECO:0000256" key="8">
    <source>
        <dbReference type="SAM" id="MobiDB-lite"/>
    </source>
</evidence>
<feature type="region of interest" description="Disordered" evidence="8">
    <location>
        <begin position="145"/>
        <end position="169"/>
    </location>
</feature>
<dbReference type="Gene3D" id="3.40.50.720">
    <property type="entry name" value="NAD(P)-binding Rossmann-like Domain"/>
    <property type="match status" value="3"/>
</dbReference>
<dbReference type="SUPFAM" id="SSF48179">
    <property type="entry name" value="6-phosphogluconate dehydrogenase C-terminal domain-like"/>
    <property type="match status" value="1"/>
</dbReference>
<dbReference type="InterPro" id="IPR036291">
    <property type="entry name" value="NAD(P)-bd_dom_sf"/>
</dbReference>
<dbReference type="InterPro" id="IPR017476">
    <property type="entry name" value="UDP-Glc/GDP-Man"/>
</dbReference>
<keyword evidence="4 7" id="KW-0560">Oxidoreductase</keyword>
<dbReference type="PANTHER" id="PTHR43750:SF3">
    <property type="entry name" value="UDP-GLUCOSE 6-DEHYDROGENASE TUAD"/>
    <property type="match status" value="1"/>
</dbReference>
<dbReference type="SUPFAM" id="SSF52413">
    <property type="entry name" value="UDP-glucose/GDP-mannose dehydrogenase C-terminal domain"/>
    <property type="match status" value="1"/>
</dbReference>
<evidence type="ECO:0000256" key="5">
    <source>
        <dbReference type="ARBA" id="ARBA00023027"/>
    </source>
</evidence>
<name>A0ABT0C7Y6_THEVL</name>
<comment type="pathway">
    <text evidence="1">Nucleotide-sugar biosynthesis; UDP-alpha-D-glucuronate biosynthesis; UDP-alpha-D-glucuronate from UDP-alpha-D-glucose: step 1/1.</text>
</comment>
<protein>
    <recommendedName>
        <fullName evidence="3 7">UDP-glucose 6-dehydrogenase</fullName>
        <ecNumber evidence="3 7">1.1.1.22</ecNumber>
    </recommendedName>
</protein>
<evidence type="ECO:0000313" key="11">
    <source>
        <dbReference type="Proteomes" id="UP000830835"/>
    </source>
</evidence>
<dbReference type="SMART" id="SM00984">
    <property type="entry name" value="UDPG_MGDP_dh_C"/>
    <property type="match status" value="1"/>
</dbReference>
<dbReference type="InterPro" id="IPR014026">
    <property type="entry name" value="UDP-Glc/GDP-Man_DH_dimer"/>
</dbReference>
<evidence type="ECO:0000313" key="10">
    <source>
        <dbReference type="EMBL" id="MCJ2541895.1"/>
    </source>
</evidence>
<gene>
    <name evidence="10" type="ORF">JX360_03065</name>
</gene>
<dbReference type="Proteomes" id="UP000830835">
    <property type="component" value="Unassembled WGS sequence"/>
</dbReference>
<dbReference type="Pfam" id="PF00984">
    <property type="entry name" value="UDPG_MGDP_dh"/>
    <property type="match status" value="1"/>
</dbReference>
<comment type="catalytic activity">
    <reaction evidence="6 7">
        <text>UDP-alpha-D-glucose + 2 NAD(+) + H2O = UDP-alpha-D-glucuronate + 2 NADH + 3 H(+)</text>
        <dbReference type="Rhea" id="RHEA:23596"/>
        <dbReference type="ChEBI" id="CHEBI:15377"/>
        <dbReference type="ChEBI" id="CHEBI:15378"/>
        <dbReference type="ChEBI" id="CHEBI:57540"/>
        <dbReference type="ChEBI" id="CHEBI:57945"/>
        <dbReference type="ChEBI" id="CHEBI:58052"/>
        <dbReference type="ChEBI" id="CHEBI:58885"/>
        <dbReference type="EC" id="1.1.1.22"/>
    </reaction>
</comment>
<evidence type="ECO:0000256" key="6">
    <source>
        <dbReference type="ARBA" id="ARBA00047473"/>
    </source>
</evidence>
<feature type="compositionally biased region" description="Basic and acidic residues" evidence="8">
    <location>
        <begin position="149"/>
        <end position="164"/>
    </location>
</feature>